<proteinExistence type="predicted"/>
<sequence length="49" mass="6242">MNGFDKNIEWLKKFKLSFDVDYLNFLDRNVRWCVRYYFRSKMKNIQSQR</sequence>
<organism evidence="1">
    <name type="scientific">hydrothermal vent metagenome</name>
    <dbReference type="NCBI Taxonomy" id="652676"/>
    <lineage>
        <taxon>unclassified sequences</taxon>
        <taxon>metagenomes</taxon>
        <taxon>ecological metagenomes</taxon>
    </lineage>
</organism>
<name>A0A3B0WWQ4_9ZZZZ</name>
<dbReference type="EMBL" id="UOFC01000180">
    <property type="protein sequence ID" value="VAW48044.1"/>
    <property type="molecule type" value="Genomic_DNA"/>
</dbReference>
<evidence type="ECO:0000313" key="1">
    <source>
        <dbReference type="EMBL" id="VAW48044.1"/>
    </source>
</evidence>
<accession>A0A3B0WWQ4</accession>
<protein>
    <submittedName>
        <fullName evidence="1">Uncharacterized protein</fullName>
    </submittedName>
</protein>
<reference evidence="1" key="1">
    <citation type="submission" date="2018-06" db="EMBL/GenBank/DDBJ databases">
        <authorList>
            <person name="Zhirakovskaya E."/>
        </authorList>
    </citation>
    <scope>NUCLEOTIDE SEQUENCE</scope>
</reference>
<dbReference type="AlphaFoldDB" id="A0A3B0WWQ4"/>
<gene>
    <name evidence="1" type="ORF">MNBD_GAMMA03-207</name>
</gene>